<name>A0A7W6UKL0_9HYPH</name>
<sequence length="60" mass="6712">MTTFIAVLVGVAGGIALLAAVFLFAFRRKTMKEKPVKSSENHDVFEKDPSFYSSYDQHNT</sequence>
<evidence type="ECO:0000313" key="3">
    <source>
        <dbReference type="EMBL" id="MBB4439933.1"/>
    </source>
</evidence>
<keyword evidence="2" id="KW-0472">Membrane</keyword>
<organism evidence="3 4">
    <name type="scientific">Rhizobium esperanzae</name>
    <dbReference type="NCBI Taxonomy" id="1967781"/>
    <lineage>
        <taxon>Bacteria</taxon>
        <taxon>Pseudomonadati</taxon>
        <taxon>Pseudomonadota</taxon>
        <taxon>Alphaproteobacteria</taxon>
        <taxon>Hyphomicrobiales</taxon>
        <taxon>Rhizobiaceae</taxon>
        <taxon>Rhizobium/Agrobacterium group</taxon>
        <taxon>Rhizobium</taxon>
    </lineage>
</organism>
<protein>
    <submittedName>
        <fullName evidence="3">Nitrate reductase gamma subunit</fullName>
    </submittedName>
</protein>
<dbReference type="Proteomes" id="UP000533724">
    <property type="component" value="Unassembled WGS sequence"/>
</dbReference>
<evidence type="ECO:0000313" key="4">
    <source>
        <dbReference type="Proteomes" id="UP000533724"/>
    </source>
</evidence>
<dbReference type="RefSeq" id="WP_064650018.1">
    <property type="nucleotide sequence ID" value="NZ_JACIHI010000007.1"/>
</dbReference>
<feature type="compositionally biased region" description="Polar residues" evidence="1">
    <location>
        <begin position="51"/>
        <end position="60"/>
    </location>
</feature>
<keyword evidence="2" id="KW-0812">Transmembrane</keyword>
<proteinExistence type="predicted"/>
<reference evidence="3 4" key="1">
    <citation type="submission" date="2020-08" db="EMBL/GenBank/DDBJ databases">
        <title>Genomic Encyclopedia of Type Strains, Phase IV (KMG-V): Genome sequencing to study the core and pangenomes of soil and plant-associated prokaryotes.</title>
        <authorList>
            <person name="Whitman W."/>
        </authorList>
    </citation>
    <scope>NUCLEOTIDE SEQUENCE [LARGE SCALE GENOMIC DNA]</scope>
    <source>
        <strain evidence="3 4">SEMIA 414</strain>
    </source>
</reference>
<feature type="compositionally biased region" description="Basic and acidic residues" evidence="1">
    <location>
        <begin position="32"/>
        <end position="49"/>
    </location>
</feature>
<dbReference type="AlphaFoldDB" id="A0A7W6UKL0"/>
<dbReference type="EMBL" id="JACIHI010000007">
    <property type="protein sequence ID" value="MBB4439933.1"/>
    <property type="molecule type" value="Genomic_DNA"/>
</dbReference>
<accession>A0A7W6UKL0</accession>
<evidence type="ECO:0000256" key="2">
    <source>
        <dbReference type="SAM" id="Phobius"/>
    </source>
</evidence>
<gene>
    <name evidence="3" type="ORF">GGE15_003209</name>
</gene>
<feature type="region of interest" description="Disordered" evidence="1">
    <location>
        <begin position="32"/>
        <end position="60"/>
    </location>
</feature>
<feature type="transmembrane region" description="Helical" evidence="2">
    <location>
        <begin position="6"/>
        <end position="26"/>
    </location>
</feature>
<keyword evidence="2" id="KW-1133">Transmembrane helix</keyword>
<comment type="caution">
    <text evidence="3">The sequence shown here is derived from an EMBL/GenBank/DDBJ whole genome shotgun (WGS) entry which is preliminary data.</text>
</comment>
<evidence type="ECO:0000256" key="1">
    <source>
        <dbReference type="SAM" id="MobiDB-lite"/>
    </source>
</evidence>